<reference evidence="4" key="1">
    <citation type="journal article" date="2015" name="Nature">
        <title>Complex archaea that bridge the gap between prokaryotes and eukaryotes.</title>
        <authorList>
            <person name="Spang A."/>
            <person name="Saw J.H."/>
            <person name="Jorgensen S.L."/>
            <person name="Zaremba-Niedzwiedzka K."/>
            <person name="Martijn J."/>
            <person name="Lind A.E."/>
            <person name="van Eijk R."/>
            <person name="Schleper C."/>
            <person name="Guy L."/>
            <person name="Ettema T.J."/>
        </authorList>
    </citation>
    <scope>NUCLEOTIDE SEQUENCE</scope>
</reference>
<dbReference type="GO" id="GO:0016989">
    <property type="term" value="F:sigma factor antagonist activity"/>
    <property type="evidence" value="ECO:0007669"/>
    <property type="project" value="TreeGrafter"/>
</dbReference>
<gene>
    <name evidence="4" type="ORF">LCGC14_1400320</name>
</gene>
<evidence type="ECO:0000259" key="3">
    <source>
        <dbReference type="Pfam" id="PF16220"/>
    </source>
</evidence>
<name>A0A0F9JXK5_9ZZZZ</name>
<evidence type="ECO:0008006" key="5">
    <source>
        <dbReference type="Google" id="ProtNLM"/>
    </source>
</evidence>
<sequence>MMPKHDQVITDAVLSEAAEWFATLEDESVTEEQRDNWLNWLNQSSEHQLAWQQIKDITTSFDGIKQDAISKHVVRGELSRPLFSNKTSILSLLLVGIVSVMSIYLLSPFPSSHNLTTYQTAVGESQAITLDDGSRLWLNTNTTVTTNFSDDVRLFSLQQGEIFIETGADKAHHHRSLIVKTKDGQLTALGTRFNVHLT</sequence>
<dbReference type="EMBL" id="LAZR01009141">
    <property type="protein sequence ID" value="KKM74443.1"/>
    <property type="molecule type" value="Genomic_DNA"/>
</dbReference>
<comment type="caution">
    <text evidence="4">The sequence shown here is derived from an EMBL/GenBank/DDBJ whole genome shotgun (WGS) entry which is preliminary data.</text>
</comment>
<dbReference type="AlphaFoldDB" id="A0A0F9JXK5"/>
<feature type="domain" description="FecR protein" evidence="2">
    <location>
        <begin position="117"/>
        <end position="196"/>
    </location>
</feature>
<feature type="transmembrane region" description="Helical" evidence="1">
    <location>
        <begin position="89"/>
        <end position="107"/>
    </location>
</feature>
<proteinExistence type="predicted"/>
<feature type="domain" description="FecR N-terminal" evidence="3">
    <location>
        <begin position="16"/>
        <end position="55"/>
    </location>
</feature>
<dbReference type="PANTHER" id="PTHR30273">
    <property type="entry name" value="PERIPLASMIC SIGNAL SENSOR AND SIGMA FACTOR ACTIVATOR FECR-RELATED"/>
    <property type="match status" value="1"/>
</dbReference>
<organism evidence="4">
    <name type="scientific">marine sediment metagenome</name>
    <dbReference type="NCBI Taxonomy" id="412755"/>
    <lineage>
        <taxon>unclassified sequences</taxon>
        <taxon>metagenomes</taxon>
        <taxon>ecological metagenomes</taxon>
    </lineage>
</organism>
<feature type="non-terminal residue" evidence="4">
    <location>
        <position position="198"/>
    </location>
</feature>
<dbReference type="PANTHER" id="PTHR30273:SF2">
    <property type="entry name" value="PROTEIN FECR"/>
    <property type="match status" value="1"/>
</dbReference>
<dbReference type="InterPro" id="IPR012373">
    <property type="entry name" value="Ferrdict_sens_TM"/>
</dbReference>
<dbReference type="InterPro" id="IPR006860">
    <property type="entry name" value="FecR"/>
</dbReference>
<dbReference type="Pfam" id="PF04773">
    <property type="entry name" value="FecR"/>
    <property type="match status" value="1"/>
</dbReference>
<protein>
    <recommendedName>
        <fullName evidence="5">FecR protein domain-containing protein</fullName>
    </recommendedName>
</protein>
<dbReference type="InterPro" id="IPR032623">
    <property type="entry name" value="FecR_N"/>
</dbReference>
<keyword evidence="1" id="KW-0472">Membrane</keyword>
<evidence type="ECO:0000256" key="1">
    <source>
        <dbReference type="SAM" id="Phobius"/>
    </source>
</evidence>
<keyword evidence="1" id="KW-0812">Transmembrane</keyword>
<evidence type="ECO:0000259" key="2">
    <source>
        <dbReference type="Pfam" id="PF04773"/>
    </source>
</evidence>
<dbReference type="Gene3D" id="2.60.120.1440">
    <property type="match status" value="1"/>
</dbReference>
<evidence type="ECO:0000313" key="4">
    <source>
        <dbReference type="EMBL" id="KKM74443.1"/>
    </source>
</evidence>
<dbReference type="Pfam" id="PF16220">
    <property type="entry name" value="DUF4880"/>
    <property type="match status" value="1"/>
</dbReference>
<accession>A0A0F9JXK5</accession>
<keyword evidence="1" id="KW-1133">Transmembrane helix</keyword>